<dbReference type="RefSeq" id="WP_012243010.1">
    <property type="nucleotide sequence ID" value="NZ_JACAOE010000001.1"/>
</dbReference>
<dbReference type="PROSITE" id="PS51198">
    <property type="entry name" value="UVRD_HELICASE_ATP_BIND"/>
    <property type="match status" value="1"/>
</dbReference>
<name>A0A553IH26_ACHLA</name>
<proteinExistence type="predicted"/>
<feature type="domain" description="UvrD-like helicase ATP-binding" evidence="7">
    <location>
        <begin position="3"/>
        <end position="253"/>
    </location>
</feature>
<organism evidence="8 9">
    <name type="scientific">Acholeplasma laidlawii</name>
    <dbReference type="NCBI Taxonomy" id="2148"/>
    <lineage>
        <taxon>Bacteria</taxon>
        <taxon>Bacillati</taxon>
        <taxon>Mycoplasmatota</taxon>
        <taxon>Mollicutes</taxon>
        <taxon>Acholeplasmatales</taxon>
        <taxon>Acholeplasmataceae</taxon>
        <taxon>Acholeplasma</taxon>
    </lineage>
</organism>
<evidence type="ECO:0000256" key="3">
    <source>
        <dbReference type="ARBA" id="ARBA00022806"/>
    </source>
</evidence>
<sequence length="713" mass="84379">MNYNYTEDQRYAIKTDAPYFLLIGSAGTGKTHVLVERIDYLVKQIKLNPKHILILTTTVNDMYNIMNKLDELLDISNISIFTLEMFALKVILDYEGYNKKFLSKEVLDKIKDDITKEVMITKKQYEAYQIKPSIFMNYKNKIDDIYESYLKTHKVSLNEDFVSYAFKLFSEDKELQNKYHNMYSHIFIDNAQDIYGGNKAFVFKLFDNTQNIYVLGNDDQLMEDIDIKSTYLYDVYLDKNFERKVLVDNYKTNLSILRFASMIEKNTSRLIPEIKYMRQDHFKPNLNILSSEEEIYKEMISTIKQLNEDEIETELFDIAVIVSNEDKPSMIKRLEKEGLLNYIDKEEMIDCDRLVDGLSNYAEDPLIDKTNFLTFMLRTMDELGLDKQTKASYMRLISLYQKISKDISIKNFIIFLQTKSYMKVYQVEPSSVNVLTLEETKGLDFKYVFIKDLTSLLTNQLEQSRKIVYNLLFTARDLVYLYDLKNSNHEVLEELKKIKENWIKISVKKSIYKDIIYIPTNTYLRMEQHHIFEEVKIKYKAYPKLYNELTYLIELIINFDKILNGKETNPNIDIYMQAFRYFIQHTLKVTLDVAFNEKRNRIAGYLSGGSAGGFNMDRDYDYLINQKLLDKSFTISEFKSVHDIYRYLSATHHKHDYEKSVSKNEKDQAKKNIEIYQGLTNRDKIRYYVAVIKLYHALNLNDKHLSLIDAKIA</sequence>
<dbReference type="GO" id="GO:0003677">
    <property type="term" value="F:DNA binding"/>
    <property type="evidence" value="ECO:0007669"/>
    <property type="project" value="UniProtKB-KW"/>
</dbReference>
<evidence type="ECO:0000256" key="1">
    <source>
        <dbReference type="ARBA" id="ARBA00022741"/>
    </source>
</evidence>
<reference evidence="8 9" key="1">
    <citation type="submission" date="2019-07" db="EMBL/GenBank/DDBJ databases">
        <title>Genome sequence of Acholeplasma laidlawii strain with increased resistance to erythromycin.</title>
        <authorList>
            <person name="Medvedeva E.S."/>
            <person name="Baranova N.B."/>
            <person name="Siniagina M.N."/>
            <person name="Mouzykantov A."/>
            <person name="Chernova O.A."/>
            <person name="Chernov V.M."/>
        </authorList>
    </citation>
    <scope>NUCLEOTIDE SEQUENCE [LARGE SCALE GENOMIC DNA]</scope>
    <source>
        <strain evidence="8 9">PG8REry</strain>
    </source>
</reference>
<comment type="caution">
    <text evidence="8">The sequence shown here is derived from an EMBL/GenBank/DDBJ whole genome shotgun (WGS) entry which is preliminary data.</text>
</comment>
<keyword evidence="2 6" id="KW-0378">Hydrolase</keyword>
<dbReference type="GeneID" id="41339215"/>
<keyword evidence="5" id="KW-0238">DNA-binding</keyword>
<dbReference type="PANTHER" id="PTHR11070:SF2">
    <property type="entry name" value="ATP-DEPENDENT DNA HELICASE SRS2"/>
    <property type="match status" value="1"/>
</dbReference>
<dbReference type="InterPro" id="IPR013986">
    <property type="entry name" value="DExx_box_DNA_helicase_dom_sf"/>
</dbReference>
<gene>
    <name evidence="8" type="ORF">FNV44_00255</name>
</gene>
<evidence type="ECO:0000256" key="6">
    <source>
        <dbReference type="PROSITE-ProRule" id="PRU00560"/>
    </source>
</evidence>
<evidence type="ECO:0000259" key="7">
    <source>
        <dbReference type="PROSITE" id="PS51198"/>
    </source>
</evidence>
<dbReference type="Gene3D" id="1.10.10.160">
    <property type="match status" value="1"/>
</dbReference>
<dbReference type="AlphaFoldDB" id="A0A553IH26"/>
<evidence type="ECO:0000313" key="8">
    <source>
        <dbReference type="EMBL" id="TRX99505.1"/>
    </source>
</evidence>
<evidence type="ECO:0000256" key="5">
    <source>
        <dbReference type="ARBA" id="ARBA00023125"/>
    </source>
</evidence>
<dbReference type="EMBL" id="VKID01000001">
    <property type="protein sequence ID" value="TRX99505.1"/>
    <property type="molecule type" value="Genomic_DNA"/>
</dbReference>
<evidence type="ECO:0000256" key="2">
    <source>
        <dbReference type="ARBA" id="ARBA00022801"/>
    </source>
</evidence>
<dbReference type="GO" id="GO:0000725">
    <property type="term" value="P:recombinational repair"/>
    <property type="evidence" value="ECO:0007669"/>
    <property type="project" value="TreeGrafter"/>
</dbReference>
<dbReference type="InterPro" id="IPR027417">
    <property type="entry name" value="P-loop_NTPase"/>
</dbReference>
<feature type="binding site" evidence="6">
    <location>
        <begin position="24"/>
        <end position="31"/>
    </location>
    <ligand>
        <name>ATP</name>
        <dbReference type="ChEBI" id="CHEBI:30616"/>
    </ligand>
</feature>
<keyword evidence="4 6" id="KW-0067">ATP-binding</keyword>
<evidence type="ECO:0000256" key="4">
    <source>
        <dbReference type="ARBA" id="ARBA00022840"/>
    </source>
</evidence>
<dbReference type="SUPFAM" id="SSF52540">
    <property type="entry name" value="P-loop containing nucleoside triphosphate hydrolases"/>
    <property type="match status" value="1"/>
</dbReference>
<dbReference type="InterPro" id="IPR000212">
    <property type="entry name" value="DNA_helicase_UvrD/REP"/>
</dbReference>
<keyword evidence="3 6" id="KW-0347">Helicase</keyword>
<dbReference type="Proteomes" id="UP000315938">
    <property type="component" value="Unassembled WGS sequence"/>
</dbReference>
<dbReference type="InterPro" id="IPR014016">
    <property type="entry name" value="UvrD-like_ATP-bd"/>
</dbReference>
<dbReference type="GO" id="GO:0043138">
    <property type="term" value="F:3'-5' DNA helicase activity"/>
    <property type="evidence" value="ECO:0007669"/>
    <property type="project" value="TreeGrafter"/>
</dbReference>
<keyword evidence="1 6" id="KW-0547">Nucleotide-binding</keyword>
<dbReference type="GO" id="GO:0005524">
    <property type="term" value="F:ATP binding"/>
    <property type="evidence" value="ECO:0007669"/>
    <property type="project" value="UniProtKB-UniRule"/>
</dbReference>
<protein>
    <submittedName>
        <fullName evidence="8">AAA family ATPase</fullName>
    </submittedName>
</protein>
<accession>A0A553IH26</accession>
<dbReference type="PANTHER" id="PTHR11070">
    <property type="entry name" value="UVRD / RECB / PCRA DNA HELICASE FAMILY MEMBER"/>
    <property type="match status" value="1"/>
</dbReference>
<dbReference type="GO" id="GO:0016787">
    <property type="term" value="F:hydrolase activity"/>
    <property type="evidence" value="ECO:0007669"/>
    <property type="project" value="UniProtKB-UniRule"/>
</dbReference>
<dbReference type="Pfam" id="PF00580">
    <property type="entry name" value="UvrD-helicase"/>
    <property type="match status" value="1"/>
</dbReference>
<evidence type="ECO:0000313" key="9">
    <source>
        <dbReference type="Proteomes" id="UP000315938"/>
    </source>
</evidence>
<dbReference type="Gene3D" id="3.40.50.300">
    <property type="entry name" value="P-loop containing nucleotide triphosphate hydrolases"/>
    <property type="match status" value="1"/>
</dbReference>